<reference evidence="9" key="2">
    <citation type="journal article" date="2021" name="PeerJ">
        <title>Extensive microbial diversity within the chicken gut microbiome revealed by metagenomics and culture.</title>
        <authorList>
            <person name="Gilroy R."/>
            <person name="Ravi A."/>
            <person name="Getino M."/>
            <person name="Pursley I."/>
            <person name="Horton D.L."/>
            <person name="Alikhan N.F."/>
            <person name="Baker D."/>
            <person name="Gharbi K."/>
            <person name="Hall N."/>
            <person name="Watson M."/>
            <person name="Adriaenssens E.M."/>
            <person name="Foster-Nyarko E."/>
            <person name="Jarju S."/>
            <person name="Secka A."/>
            <person name="Antonio M."/>
            <person name="Oren A."/>
            <person name="Chaudhuri R.R."/>
            <person name="La Ragione R."/>
            <person name="Hildebrand F."/>
            <person name="Pallen M.J."/>
        </authorList>
    </citation>
    <scope>NUCLEOTIDE SEQUENCE</scope>
    <source>
        <strain evidence="9">ChiBcec7-5410</strain>
    </source>
</reference>
<name>A0A9D1H6N2_9FIRM</name>
<protein>
    <submittedName>
        <fullName evidence="9">M42 family metallopeptidase</fullName>
    </submittedName>
</protein>
<comment type="similarity">
    <text evidence="1 6">Belongs to the peptidase M42 family.</text>
</comment>
<dbReference type="PIRSF" id="PIRSF001123">
    <property type="entry name" value="PepA_GA"/>
    <property type="match status" value="1"/>
</dbReference>
<dbReference type="InterPro" id="IPR008007">
    <property type="entry name" value="Peptidase_M42"/>
</dbReference>
<dbReference type="GO" id="GO:0006508">
    <property type="term" value="P:proteolysis"/>
    <property type="evidence" value="ECO:0007669"/>
    <property type="project" value="UniProtKB-KW"/>
</dbReference>
<dbReference type="Gene3D" id="2.40.30.40">
    <property type="entry name" value="Peptidase M42, domain 2"/>
    <property type="match status" value="1"/>
</dbReference>
<keyword evidence="5" id="KW-0378">Hydrolase</keyword>
<feature type="binding site" evidence="8">
    <location>
        <position position="239"/>
    </location>
    <ligand>
        <name>Zn(2+)</name>
        <dbReference type="ChEBI" id="CHEBI:29105"/>
        <label>1</label>
    </ligand>
</feature>
<keyword evidence="3" id="KW-0645">Protease</keyword>
<keyword evidence="4 8" id="KW-0479">Metal-binding</keyword>
<dbReference type="Proteomes" id="UP000824160">
    <property type="component" value="Unassembled WGS sequence"/>
</dbReference>
<evidence type="ECO:0000313" key="9">
    <source>
        <dbReference type="EMBL" id="HIT94638.1"/>
    </source>
</evidence>
<evidence type="ECO:0000256" key="5">
    <source>
        <dbReference type="ARBA" id="ARBA00022801"/>
    </source>
</evidence>
<evidence type="ECO:0000256" key="3">
    <source>
        <dbReference type="ARBA" id="ARBA00022670"/>
    </source>
</evidence>
<dbReference type="PANTHER" id="PTHR32481:SF7">
    <property type="entry name" value="AMINOPEPTIDASE YHFE-RELATED"/>
    <property type="match status" value="1"/>
</dbReference>
<feature type="binding site" evidence="8">
    <location>
        <position position="220"/>
    </location>
    <ligand>
        <name>Zn(2+)</name>
        <dbReference type="ChEBI" id="CHEBI:29105"/>
        <label>2</label>
    </ligand>
</feature>
<evidence type="ECO:0000256" key="7">
    <source>
        <dbReference type="PIRSR" id="PIRSR001123-1"/>
    </source>
</evidence>
<dbReference type="InterPro" id="IPR051464">
    <property type="entry name" value="Peptidase_M42_aminopept"/>
</dbReference>
<evidence type="ECO:0000256" key="1">
    <source>
        <dbReference type="ARBA" id="ARBA00006272"/>
    </source>
</evidence>
<feature type="binding site" evidence="8">
    <location>
        <position position="68"/>
    </location>
    <ligand>
        <name>Zn(2+)</name>
        <dbReference type="ChEBI" id="CHEBI:29105"/>
        <label>1</label>
    </ligand>
</feature>
<comment type="cofactor">
    <cofactor evidence="8">
        <name>a divalent metal cation</name>
        <dbReference type="ChEBI" id="CHEBI:60240"/>
    </cofactor>
    <text evidence="8">Binds 2 divalent metal cations per subunit.</text>
</comment>
<dbReference type="SUPFAM" id="SSF53187">
    <property type="entry name" value="Zn-dependent exopeptidases"/>
    <property type="match status" value="1"/>
</dbReference>
<evidence type="ECO:0000256" key="6">
    <source>
        <dbReference type="PIRNR" id="PIRNR001123"/>
    </source>
</evidence>
<reference evidence="9" key="1">
    <citation type="submission" date="2020-10" db="EMBL/GenBank/DDBJ databases">
        <authorList>
            <person name="Gilroy R."/>
        </authorList>
    </citation>
    <scope>NUCLEOTIDE SEQUENCE</scope>
    <source>
        <strain evidence="9">ChiBcec7-5410</strain>
    </source>
</reference>
<organism evidence="9 10">
    <name type="scientific">Candidatus Faecivivens stercoripullorum</name>
    <dbReference type="NCBI Taxonomy" id="2840805"/>
    <lineage>
        <taxon>Bacteria</taxon>
        <taxon>Bacillati</taxon>
        <taxon>Bacillota</taxon>
        <taxon>Clostridia</taxon>
        <taxon>Eubacteriales</taxon>
        <taxon>Oscillospiraceae</taxon>
        <taxon>Oscillospiraceae incertae sedis</taxon>
        <taxon>Candidatus Faecivivens</taxon>
    </lineage>
</organism>
<evidence type="ECO:0000313" key="10">
    <source>
        <dbReference type="Proteomes" id="UP000824160"/>
    </source>
</evidence>
<evidence type="ECO:0000256" key="2">
    <source>
        <dbReference type="ARBA" id="ARBA00022438"/>
    </source>
</evidence>
<dbReference type="GO" id="GO:0004177">
    <property type="term" value="F:aminopeptidase activity"/>
    <property type="evidence" value="ECO:0007669"/>
    <property type="project" value="UniProtKB-UniRule"/>
</dbReference>
<dbReference type="GO" id="GO:0046872">
    <property type="term" value="F:metal ion binding"/>
    <property type="evidence" value="ECO:0007669"/>
    <property type="project" value="UniProtKB-UniRule"/>
</dbReference>
<dbReference type="AlphaFoldDB" id="A0A9D1H6N2"/>
<dbReference type="InterPro" id="IPR023367">
    <property type="entry name" value="Peptidase_M42_dom2"/>
</dbReference>
<comment type="caution">
    <text evidence="9">The sequence shown here is derived from an EMBL/GenBank/DDBJ whole genome shotgun (WGS) entry which is preliminary data.</text>
</comment>
<proteinExistence type="inferred from homology"/>
<dbReference type="EMBL" id="DVLW01000153">
    <property type="protein sequence ID" value="HIT94638.1"/>
    <property type="molecule type" value="Genomic_DNA"/>
</dbReference>
<feature type="binding site" evidence="8">
    <location>
        <position position="185"/>
    </location>
    <ligand>
        <name>Zn(2+)</name>
        <dbReference type="ChEBI" id="CHEBI:29105"/>
        <label>2</label>
    </ligand>
</feature>
<dbReference type="PANTHER" id="PTHR32481">
    <property type="entry name" value="AMINOPEPTIDASE"/>
    <property type="match status" value="1"/>
</dbReference>
<feature type="active site" description="Proton acceptor" evidence="7">
    <location>
        <position position="219"/>
    </location>
</feature>
<dbReference type="CDD" id="cd05657">
    <property type="entry name" value="M42_glucanase_like"/>
    <property type="match status" value="1"/>
</dbReference>
<dbReference type="Gene3D" id="3.40.630.10">
    <property type="entry name" value="Zn peptidases"/>
    <property type="match status" value="1"/>
</dbReference>
<sequence length="344" mass="38201">MKTFDQEYMLTQLKNLLAIDSTSGQYREIQDYVAAEMQRMGYQPQTLRKGGIWCDLGGEGNSLCLLSHLDDIGLMVRHIFPNGTLKVVPVGGLRACAAEHENVRVYSRKGVYSGTVQRIQSCVHVTPADVYNAAADYDKNICIVLDEDVHSAEDTRALGIRTGDLIALDPHFTMAGGFIKSRFIDDKACSAVLLTLMKYMSDNKITPSRNITAYFTFYEEILHGGSWIPPQTEDLIALDIAPVGPEQTSDEHKATIFAKDSRFPYHLELTRELIDAAERAGINYEMDVFTPGYGTDCDPALQAGYDVRHAAIGHGCLASHGYERTHIDSLREMYGLMKAYALGE</sequence>
<dbReference type="SUPFAM" id="SSF101821">
    <property type="entry name" value="Aminopeptidase/glucanase lid domain"/>
    <property type="match status" value="1"/>
</dbReference>
<gene>
    <name evidence="9" type="ORF">IAC43_05595</name>
</gene>
<evidence type="ECO:0000256" key="4">
    <source>
        <dbReference type="ARBA" id="ARBA00022723"/>
    </source>
</evidence>
<keyword evidence="2" id="KW-0031">Aminopeptidase</keyword>
<feature type="binding site" evidence="8">
    <location>
        <position position="185"/>
    </location>
    <ligand>
        <name>Zn(2+)</name>
        <dbReference type="ChEBI" id="CHEBI:29105"/>
        <label>1</label>
    </ligand>
</feature>
<dbReference type="Pfam" id="PF05343">
    <property type="entry name" value="Peptidase_M42"/>
    <property type="match status" value="1"/>
</dbReference>
<accession>A0A9D1H6N2</accession>
<evidence type="ECO:0000256" key="8">
    <source>
        <dbReference type="PIRSR" id="PIRSR001123-2"/>
    </source>
</evidence>